<dbReference type="Pfam" id="PF03544">
    <property type="entry name" value="TonB_C"/>
    <property type="match status" value="1"/>
</dbReference>
<dbReference type="RefSeq" id="WP_188660113.1">
    <property type="nucleotide sequence ID" value="NZ_BMKC01000001.1"/>
</dbReference>
<keyword evidence="4 5" id="KW-0472">Membrane</keyword>
<evidence type="ECO:0000313" key="7">
    <source>
        <dbReference type="EMBL" id="GGA67400.1"/>
    </source>
</evidence>
<feature type="transmembrane region" description="Helical" evidence="5">
    <location>
        <begin position="91"/>
        <end position="108"/>
    </location>
</feature>
<evidence type="ECO:0000256" key="3">
    <source>
        <dbReference type="ARBA" id="ARBA00022989"/>
    </source>
</evidence>
<feature type="transmembrane region" description="Helical" evidence="5">
    <location>
        <begin position="6"/>
        <end position="26"/>
    </location>
</feature>
<dbReference type="Gene3D" id="3.30.1150.10">
    <property type="match status" value="1"/>
</dbReference>
<evidence type="ECO:0000256" key="4">
    <source>
        <dbReference type="ARBA" id="ARBA00023136"/>
    </source>
</evidence>
<feature type="transmembrane region" description="Helical" evidence="5">
    <location>
        <begin position="38"/>
        <end position="59"/>
    </location>
</feature>
<protein>
    <recommendedName>
        <fullName evidence="6">TonB C-terminal domain-containing protein</fullName>
    </recommendedName>
</protein>
<evidence type="ECO:0000256" key="1">
    <source>
        <dbReference type="ARBA" id="ARBA00004167"/>
    </source>
</evidence>
<dbReference type="InterPro" id="IPR037682">
    <property type="entry name" value="TonB_C"/>
</dbReference>
<keyword evidence="2 5" id="KW-0812">Transmembrane</keyword>
<dbReference type="PANTHER" id="PTHR34978:SF3">
    <property type="entry name" value="SLR0241 PROTEIN"/>
    <property type="match status" value="1"/>
</dbReference>
<name>A0ABQ1HB28_9GAMM</name>
<feature type="domain" description="TonB C-terminal" evidence="6">
    <location>
        <begin position="481"/>
        <end position="581"/>
    </location>
</feature>
<keyword evidence="8" id="KW-1185">Reference proteome</keyword>
<evidence type="ECO:0000313" key="8">
    <source>
        <dbReference type="Proteomes" id="UP000623419"/>
    </source>
</evidence>
<keyword evidence="3 5" id="KW-1133">Transmembrane helix</keyword>
<dbReference type="InterPro" id="IPR006260">
    <property type="entry name" value="TonB/TolA_C"/>
</dbReference>
<reference evidence="8" key="1">
    <citation type="journal article" date="2019" name="Int. J. Syst. Evol. Microbiol.">
        <title>The Global Catalogue of Microorganisms (GCM) 10K type strain sequencing project: providing services to taxonomists for standard genome sequencing and annotation.</title>
        <authorList>
            <consortium name="The Broad Institute Genomics Platform"/>
            <consortium name="The Broad Institute Genome Sequencing Center for Infectious Disease"/>
            <person name="Wu L."/>
            <person name="Ma J."/>
        </authorList>
    </citation>
    <scope>NUCLEOTIDE SEQUENCE [LARGE SCALE GENOMIC DNA]</scope>
    <source>
        <strain evidence="8">CGMCC 1.15905</strain>
    </source>
</reference>
<evidence type="ECO:0000259" key="6">
    <source>
        <dbReference type="PROSITE" id="PS52015"/>
    </source>
</evidence>
<dbReference type="SUPFAM" id="SSF74653">
    <property type="entry name" value="TolA/TonB C-terminal domain"/>
    <property type="match status" value="1"/>
</dbReference>
<dbReference type="CDD" id="cd07341">
    <property type="entry name" value="M56_BlaR1_MecR1_like"/>
    <property type="match status" value="1"/>
</dbReference>
<dbReference type="InterPro" id="IPR052173">
    <property type="entry name" value="Beta-lactam_resp_regulator"/>
</dbReference>
<organism evidence="7 8">
    <name type="scientific">Arenimonas soli</name>
    <dbReference type="NCBI Taxonomy" id="2269504"/>
    <lineage>
        <taxon>Bacteria</taxon>
        <taxon>Pseudomonadati</taxon>
        <taxon>Pseudomonadota</taxon>
        <taxon>Gammaproteobacteria</taxon>
        <taxon>Lysobacterales</taxon>
        <taxon>Lysobacteraceae</taxon>
        <taxon>Arenimonas</taxon>
    </lineage>
</organism>
<evidence type="ECO:0000256" key="5">
    <source>
        <dbReference type="SAM" id="Phobius"/>
    </source>
</evidence>
<dbReference type="Proteomes" id="UP000623419">
    <property type="component" value="Unassembled WGS sequence"/>
</dbReference>
<sequence>MSRDLLMLLTEATIAGTAAIALVLLLRRPLRAWFGVGAVYAAWLLVPAALVAVAIPAAIVPVVSVPTTSIAVAQGTGPAIVARDSLDPGPWLVALWALGTLAAAARLLRQQRRFLAGLGRLQRRPDGLYQSDVSQGLPAVVGWRARIVLPADFEQRYEPGQQQLVLCHERVHQGRGDLWANAMASVLGCVFWFNPIVHVAARRFRYDQELACDAVVLARFPHRRRTYGDALLKSELADHPLPVGCHGFGSHPLKERIAMLKHPLPSKKRWIAGLVLVALLTAGGGWTAWAAQPARIASAAVAGEGDLAVTLKVSFDGRGEKVDSVNVSAGQARTFSYDQDGHAWEISLTLKPLDDGTIQANADISRDGVIQGQPVLVFRPETGAAIRIGEGDPGAGFKGIAMDLQVARRATANVSTQGDLVSVRDAATEIAAGSGLRLANPEVLPADRVISFRFDDIPAVTALELIAEESGLILHVAGDQVSFEKLQGGSLQKPRYPAGAAAAGEGGLVMLKVLVGTDGQPREIQYVAGESTVPEASRFTRNALEAAAQWKFQPSTKDGKAVPGWVKVPVRFEASGLAPAGDEA</sequence>
<gene>
    <name evidence="7" type="ORF">GCM10011521_01880</name>
</gene>
<proteinExistence type="predicted"/>
<accession>A0ABQ1HB28</accession>
<dbReference type="InterPro" id="IPR008756">
    <property type="entry name" value="Peptidase_M56"/>
</dbReference>
<dbReference type="Pfam" id="PF05569">
    <property type="entry name" value="Peptidase_M56"/>
    <property type="match status" value="1"/>
</dbReference>
<evidence type="ECO:0000256" key="2">
    <source>
        <dbReference type="ARBA" id="ARBA00022692"/>
    </source>
</evidence>
<dbReference type="PROSITE" id="PS52015">
    <property type="entry name" value="TONB_CTD"/>
    <property type="match status" value="1"/>
</dbReference>
<comment type="subcellular location">
    <subcellularLocation>
        <location evidence="1">Membrane</location>
        <topology evidence="1">Single-pass membrane protein</topology>
    </subcellularLocation>
</comment>
<dbReference type="PANTHER" id="PTHR34978">
    <property type="entry name" value="POSSIBLE SENSOR-TRANSDUCER PROTEIN BLAR"/>
    <property type="match status" value="1"/>
</dbReference>
<comment type="caution">
    <text evidence="7">The sequence shown here is derived from an EMBL/GenBank/DDBJ whole genome shotgun (WGS) entry which is preliminary data.</text>
</comment>
<dbReference type="NCBIfam" id="TIGR01352">
    <property type="entry name" value="tonB_Cterm"/>
    <property type="match status" value="1"/>
</dbReference>
<dbReference type="EMBL" id="BMKC01000001">
    <property type="protein sequence ID" value="GGA67400.1"/>
    <property type="molecule type" value="Genomic_DNA"/>
</dbReference>
<feature type="transmembrane region" description="Helical" evidence="5">
    <location>
        <begin position="270"/>
        <end position="289"/>
    </location>
</feature>